<evidence type="ECO:0000259" key="9">
    <source>
        <dbReference type="Pfam" id="PF13231"/>
    </source>
</evidence>
<dbReference type="GO" id="GO:0009103">
    <property type="term" value="P:lipopolysaccharide biosynthetic process"/>
    <property type="evidence" value="ECO:0007669"/>
    <property type="project" value="UniProtKB-ARBA"/>
</dbReference>
<dbReference type="EMBL" id="CP025583">
    <property type="protein sequence ID" value="AUM75344.1"/>
    <property type="molecule type" value="Genomic_DNA"/>
</dbReference>
<comment type="subcellular location">
    <subcellularLocation>
        <location evidence="1">Cell membrane</location>
        <topology evidence="1">Multi-pass membrane protein</topology>
    </subcellularLocation>
</comment>
<feature type="transmembrane region" description="Helical" evidence="8">
    <location>
        <begin position="198"/>
        <end position="217"/>
    </location>
</feature>
<evidence type="ECO:0000313" key="11">
    <source>
        <dbReference type="Proteomes" id="UP000234882"/>
    </source>
</evidence>
<feature type="transmembrane region" description="Helical" evidence="8">
    <location>
        <begin position="281"/>
        <end position="301"/>
    </location>
</feature>
<evidence type="ECO:0000313" key="10">
    <source>
        <dbReference type="EMBL" id="AUM75344.1"/>
    </source>
</evidence>
<evidence type="ECO:0000256" key="5">
    <source>
        <dbReference type="ARBA" id="ARBA00022692"/>
    </source>
</evidence>
<feature type="transmembrane region" description="Helical" evidence="8">
    <location>
        <begin position="238"/>
        <end position="261"/>
    </location>
</feature>
<evidence type="ECO:0000256" key="4">
    <source>
        <dbReference type="ARBA" id="ARBA00022679"/>
    </source>
</evidence>
<dbReference type="Proteomes" id="UP000234882">
    <property type="component" value="Chromosome"/>
</dbReference>
<feature type="transmembrane region" description="Helical" evidence="8">
    <location>
        <begin position="12"/>
        <end position="30"/>
    </location>
</feature>
<feature type="transmembrane region" description="Helical" evidence="8">
    <location>
        <begin position="74"/>
        <end position="93"/>
    </location>
</feature>
<feature type="domain" description="Glycosyltransferase RgtA/B/C/D-like" evidence="9">
    <location>
        <begin position="54"/>
        <end position="215"/>
    </location>
</feature>
<keyword evidence="5 8" id="KW-0812">Transmembrane</keyword>
<dbReference type="InterPro" id="IPR038731">
    <property type="entry name" value="RgtA/B/C-like"/>
</dbReference>
<keyword evidence="4" id="KW-0808">Transferase</keyword>
<gene>
    <name evidence="10" type="ORF">CYR75_14510</name>
</gene>
<dbReference type="InterPro" id="IPR050297">
    <property type="entry name" value="LipidA_mod_glycosyltrf_83"/>
</dbReference>
<dbReference type="RefSeq" id="WP_101500686.1">
    <property type="nucleotide sequence ID" value="NZ_CP025583.1"/>
</dbReference>
<feature type="transmembrane region" description="Helical" evidence="8">
    <location>
        <begin position="338"/>
        <end position="357"/>
    </location>
</feature>
<evidence type="ECO:0000256" key="3">
    <source>
        <dbReference type="ARBA" id="ARBA00022676"/>
    </source>
</evidence>
<dbReference type="PANTHER" id="PTHR33908:SF9">
    <property type="entry name" value="BLL5595 PROTEIN"/>
    <property type="match status" value="1"/>
</dbReference>
<feature type="transmembrane region" description="Helical" evidence="8">
    <location>
        <begin position="153"/>
        <end position="186"/>
    </location>
</feature>
<keyword evidence="6 8" id="KW-1133">Transmembrane helix</keyword>
<reference evidence="11" key="1">
    <citation type="submission" date="2017-12" db="EMBL/GenBank/DDBJ databases">
        <title>Genomic analysis of Paracoccus sp. CBA4604.</title>
        <authorList>
            <person name="Roh S.W."/>
            <person name="Kim J.Y."/>
            <person name="Kim J.S."/>
        </authorList>
    </citation>
    <scope>NUCLEOTIDE SEQUENCE [LARGE SCALE GENOMIC DNA]</scope>
    <source>
        <strain evidence="11">CBA4604</strain>
    </source>
</reference>
<evidence type="ECO:0000256" key="8">
    <source>
        <dbReference type="SAM" id="Phobius"/>
    </source>
</evidence>
<dbReference type="KEGG" id="paru:CYR75_14510"/>
<dbReference type="GO" id="GO:0005886">
    <property type="term" value="C:plasma membrane"/>
    <property type="evidence" value="ECO:0007669"/>
    <property type="project" value="UniProtKB-SubCell"/>
</dbReference>
<evidence type="ECO:0000256" key="1">
    <source>
        <dbReference type="ARBA" id="ARBA00004651"/>
    </source>
</evidence>
<name>A0A2K9MIA5_9RHOB</name>
<evidence type="ECO:0000256" key="2">
    <source>
        <dbReference type="ARBA" id="ARBA00022475"/>
    </source>
</evidence>
<dbReference type="AlphaFoldDB" id="A0A2K9MIA5"/>
<dbReference type="Pfam" id="PF13231">
    <property type="entry name" value="PMT_2"/>
    <property type="match status" value="1"/>
</dbReference>
<proteinExistence type="predicted"/>
<keyword evidence="3" id="KW-0328">Glycosyltransferase</keyword>
<dbReference type="PANTHER" id="PTHR33908">
    <property type="entry name" value="MANNOSYLTRANSFERASE YKCB-RELATED"/>
    <property type="match status" value="1"/>
</dbReference>
<feature type="transmembrane region" description="Helical" evidence="8">
    <location>
        <begin position="105"/>
        <end position="123"/>
    </location>
</feature>
<protein>
    <recommendedName>
        <fullName evidence="9">Glycosyltransferase RgtA/B/C/D-like domain-containing protein</fullName>
    </recommendedName>
</protein>
<keyword evidence="7 8" id="KW-0472">Membrane</keyword>
<sequence>MSVTRPSPARLVGLFVLFQLVVLTVVPAWLSTSPPLDVVEGWGWAPHWLLGTHKHPPMPAWFLQAGYLLLPDRIWTPYLLSQLAVAVTYLLVYRTGRLLMDARSAAAGTLLLAGSLYLTFLTLEFNHNVIQLPFWAAIIHVFARILRSPQRTALWLLLGVLIGCGMHAKYSIIVLAVVAGLAGLLFPSTRPHYRTLRPWLTMGAALLVFAPHLLWLATHELKPLGYAADRSVEKAGAWGPLAFLAAQLLNHLPMLVLLAVAGLRKLPRPQPFALPAAQSLLFLRVFTFGPVLLVVLGSALTGASPRDMWGMPMFTMLGLWIVAEFARDWPTDRLRRLAWTAAGIVTLAAVAFAAQAWRATDHRPARPFWPMQQIAAQAHAAWQSERDTPLRIVGGDRWLAGLVSIALSPAPAVAVTDDLSDSPWITPQDLAAHGMLYLVQPPAAPPAELCPVHGPAHPIDPAQPHLPPMAAFVCHPHAGR</sequence>
<accession>A0A2K9MIA5</accession>
<keyword evidence="2" id="KW-1003">Cell membrane</keyword>
<feature type="transmembrane region" description="Helical" evidence="8">
    <location>
        <begin position="308"/>
        <end position="326"/>
    </location>
</feature>
<dbReference type="OrthoDB" id="7671407at2"/>
<evidence type="ECO:0000256" key="7">
    <source>
        <dbReference type="ARBA" id="ARBA00023136"/>
    </source>
</evidence>
<keyword evidence="11" id="KW-1185">Reference proteome</keyword>
<organism evidence="10 11">
    <name type="scientific">Paracoccus jeotgali</name>
    <dbReference type="NCBI Taxonomy" id="2065379"/>
    <lineage>
        <taxon>Bacteria</taxon>
        <taxon>Pseudomonadati</taxon>
        <taxon>Pseudomonadota</taxon>
        <taxon>Alphaproteobacteria</taxon>
        <taxon>Rhodobacterales</taxon>
        <taxon>Paracoccaceae</taxon>
        <taxon>Paracoccus</taxon>
    </lineage>
</organism>
<dbReference type="GO" id="GO:0016763">
    <property type="term" value="F:pentosyltransferase activity"/>
    <property type="evidence" value="ECO:0007669"/>
    <property type="project" value="TreeGrafter"/>
</dbReference>
<evidence type="ECO:0000256" key="6">
    <source>
        <dbReference type="ARBA" id="ARBA00022989"/>
    </source>
</evidence>